<dbReference type="InterPro" id="IPR036065">
    <property type="entry name" value="BolA-like_sf"/>
</dbReference>
<evidence type="ECO:0008006" key="4">
    <source>
        <dbReference type="Google" id="ProtNLM"/>
    </source>
</evidence>
<protein>
    <recommendedName>
        <fullName evidence="4">BolA-like protein</fullName>
    </recommendedName>
</protein>
<keyword evidence="3" id="KW-1185">Reference proteome</keyword>
<evidence type="ECO:0000313" key="3">
    <source>
        <dbReference type="Proteomes" id="UP001454036"/>
    </source>
</evidence>
<dbReference type="AlphaFoldDB" id="A0AAV3R843"/>
<sequence>MGRALLGKVHLWRSNGVVNYLLLSNNSKPQSNQVVSRTSLLNSDKFSFIRRTYCNESPLMQSMENKIKEQLNAESVTVKDAYGDGRHVSISVISTAFEGQNTVTRQRTVYKAIWEELQDSVHAVHQMITLTPTEAKTKSQ</sequence>
<proteinExistence type="inferred from homology"/>
<dbReference type="GO" id="GO:0009507">
    <property type="term" value="C:chloroplast"/>
    <property type="evidence" value="ECO:0007669"/>
    <property type="project" value="TreeGrafter"/>
</dbReference>
<organism evidence="2 3">
    <name type="scientific">Lithospermum erythrorhizon</name>
    <name type="common">Purple gromwell</name>
    <name type="synonym">Lithospermum officinale var. erythrorhizon</name>
    <dbReference type="NCBI Taxonomy" id="34254"/>
    <lineage>
        <taxon>Eukaryota</taxon>
        <taxon>Viridiplantae</taxon>
        <taxon>Streptophyta</taxon>
        <taxon>Embryophyta</taxon>
        <taxon>Tracheophyta</taxon>
        <taxon>Spermatophyta</taxon>
        <taxon>Magnoliopsida</taxon>
        <taxon>eudicotyledons</taxon>
        <taxon>Gunneridae</taxon>
        <taxon>Pentapetalae</taxon>
        <taxon>asterids</taxon>
        <taxon>lamiids</taxon>
        <taxon>Boraginales</taxon>
        <taxon>Boraginaceae</taxon>
        <taxon>Boraginoideae</taxon>
        <taxon>Lithospermeae</taxon>
        <taxon>Lithospermum</taxon>
    </lineage>
</organism>
<dbReference type="SUPFAM" id="SSF82657">
    <property type="entry name" value="BolA-like"/>
    <property type="match status" value="1"/>
</dbReference>
<dbReference type="Gene3D" id="3.10.20.90">
    <property type="entry name" value="Phosphatidylinositol 3-kinase Catalytic Subunit, Chain A, domain 1"/>
    <property type="match status" value="1"/>
</dbReference>
<dbReference type="GO" id="GO:0016226">
    <property type="term" value="P:iron-sulfur cluster assembly"/>
    <property type="evidence" value="ECO:0007669"/>
    <property type="project" value="TreeGrafter"/>
</dbReference>
<dbReference type="Pfam" id="PF01722">
    <property type="entry name" value="BolA"/>
    <property type="match status" value="1"/>
</dbReference>
<evidence type="ECO:0000313" key="2">
    <source>
        <dbReference type="EMBL" id="GAA0172480.1"/>
    </source>
</evidence>
<dbReference type="PANTHER" id="PTHR46230">
    <property type="match status" value="1"/>
</dbReference>
<gene>
    <name evidence="2" type="ORF">LIER_26300</name>
</gene>
<dbReference type="InterPro" id="IPR002634">
    <property type="entry name" value="BolA"/>
</dbReference>
<dbReference type="EMBL" id="BAABME010008146">
    <property type="protein sequence ID" value="GAA0172480.1"/>
    <property type="molecule type" value="Genomic_DNA"/>
</dbReference>
<dbReference type="Proteomes" id="UP001454036">
    <property type="component" value="Unassembled WGS sequence"/>
</dbReference>
<comment type="similarity">
    <text evidence="1">Belongs to the BolA/IbaG family.</text>
</comment>
<name>A0AAV3R843_LITER</name>
<dbReference type="PANTHER" id="PTHR46230:SF4">
    <property type="entry name" value="PROTEIN BOLA4, CHLOROPLASTIC_MITOCHONDRIAL"/>
    <property type="match status" value="1"/>
</dbReference>
<accession>A0AAV3R843</accession>
<comment type="caution">
    <text evidence="2">The sequence shown here is derived from an EMBL/GenBank/DDBJ whole genome shotgun (WGS) entry which is preliminary data.</text>
</comment>
<reference evidence="2 3" key="1">
    <citation type="submission" date="2024-01" db="EMBL/GenBank/DDBJ databases">
        <title>The complete chloroplast genome sequence of Lithospermum erythrorhizon: insights into the phylogenetic relationship among Boraginaceae species and the maternal lineages of purple gromwells.</title>
        <authorList>
            <person name="Okada T."/>
            <person name="Watanabe K."/>
        </authorList>
    </citation>
    <scope>NUCLEOTIDE SEQUENCE [LARGE SCALE GENOMIC DNA]</scope>
</reference>
<evidence type="ECO:0000256" key="1">
    <source>
        <dbReference type="RuleBase" id="RU003860"/>
    </source>
</evidence>